<dbReference type="OrthoDB" id="842184at2759"/>
<accession>A0A1R3H5X0</accession>
<dbReference type="InterPro" id="IPR052592">
    <property type="entry name" value="LRR-RLK"/>
</dbReference>
<evidence type="ECO:0000313" key="2">
    <source>
        <dbReference type="Proteomes" id="UP000188268"/>
    </source>
</evidence>
<name>A0A1R3H5X0_COCAP</name>
<dbReference type="InterPro" id="IPR032675">
    <property type="entry name" value="LRR_dom_sf"/>
</dbReference>
<dbReference type="SUPFAM" id="SSF52058">
    <property type="entry name" value="L domain-like"/>
    <property type="match status" value="1"/>
</dbReference>
<dbReference type="AlphaFoldDB" id="A0A1R3H5X0"/>
<organism evidence="1 2">
    <name type="scientific">Corchorus capsularis</name>
    <name type="common">Jute</name>
    <dbReference type="NCBI Taxonomy" id="210143"/>
    <lineage>
        <taxon>Eukaryota</taxon>
        <taxon>Viridiplantae</taxon>
        <taxon>Streptophyta</taxon>
        <taxon>Embryophyta</taxon>
        <taxon>Tracheophyta</taxon>
        <taxon>Spermatophyta</taxon>
        <taxon>Magnoliopsida</taxon>
        <taxon>eudicotyledons</taxon>
        <taxon>Gunneridae</taxon>
        <taxon>Pentapetalae</taxon>
        <taxon>rosids</taxon>
        <taxon>malvids</taxon>
        <taxon>Malvales</taxon>
        <taxon>Malvaceae</taxon>
        <taxon>Grewioideae</taxon>
        <taxon>Apeibeae</taxon>
        <taxon>Corchorus</taxon>
    </lineage>
</organism>
<dbReference type="PANTHER" id="PTHR48054">
    <property type="entry name" value="RECEPTOR KINASE-LIKE PROTEIN XA21"/>
    <property type="match status" value="1"/>
</dbReference>
<gene>
    <name evidence="1" type="ORF">CCACVL1_21450</name>
</gene>
<evidence type="ECO:0000313" key="1">
    <source>
        <dbReference type="EMBL" id="OMO65660.1"/>
    </source>
</evidence>
<comment type="caution">
    <text evidence="1">The sequence shown here is derived from an EMBL/GenBank/DDBJ whole genome shotgun (WGS) entry which is preliminary data.</text>
</comment>
<dbReference type="Proteomes" id="UP000188268">
    <property type="component" value="Unassembled WGS sequence"/>
</dbReference>
<dbReference type="PANTHER" id="PTHR48054:SF82">
    <property type="entry name" value="LRR RECEPTOR-LIKE SERINE_THREONINE-PROTEIN KINASE FLS2"/>
    <property type="match status" value="1"/>
</dbReference>
<dbReference type="EMBL" id="AWWV01012609">
    <property type="protein sequence ID" value="OMO65660.1"/>
    <property type="molecule type" value="Genomic_DNA"/>
</dbReference>
<reference evidence="1 2" key="1">
    <citation type="submission" date="2013-09" db="EMBL/GenBank/DDBJ databases">
        <title>Corchorus capsularis genome sequencing.</title>
        <authorList>
            <person name="Alam M."/>
            <person name="Haque M.S."/>
            <person name="Islam M.S."/>
            <person name="Emdad E.M."/>
            <person name="Islam M.M."/>
            <person name="Ahmed B."/>
            <person name="Halim A."/>
            <person name="Hossen Q.M.M."/>
            <person name="Hossain M.Z."/>
            <person name="Ahmed R."/>
            <person name="Khan M.M."/>
            <person name="Islam R."/>
            <person name="Rashid M.M."/>
            <person name="Khan S.A."/>
            <person name="Rahman M.S."/>
            <person name="Alam M."/>
        </authorList>
    </citation>
    <scope>NUCLEOTIDE SEQUENCE [LARGE SCALE GENOMIC DNA]</scope>
    <source>
        <strain evidence="2">cv. CVL-1</strain>
        <tissue evidence="1">Whole seedling</tissue>
    </source>
</reference>
<dbReference type="Gene3D" id="3.80.10.10">
    <property type="entry name" value="Ribonuclease Inhibitor"/>
    <property type="match status" value="1"/>
</dbReference>
<dbReference type="Gramene" id="OMO65660">
    <property type="protein sequence ID" value="OMO65660"/>
    <property type="gene ID" value="CCACVL1_21450"/>
</dbReference>
<dbReference type="STRING" id="210143.A0A1R3H5X0"/>
<proteinExistence type="predicted"/>
<keyword evidence="2" id="KW-1185">Reference proteome</keyword>
<sequence>MYLGFNFNIQGEIPREIENLVKLEAFVAQYMGLNGSIPSSIFNMSSLRVIVLYNNSLSGTISQLLGTGEIEFPVNMLWNYIVAAFSTTL</sequence>
<protein>
    <submittedName>
        <fullName evidence="1">Uncharacterized protein</fullName>
    </submittedName>
</protein>